<evidence type="ECO:0000313" key="7">
    <source>
        <dbReference type="Proteomes" id="UP000006860"/>
    </source>
</evidence>
<dbReference type="PANTHER" id="PTHR46847:SF1">
    <property type="entry name" value="D-ALLOSE-BINDING PERIPLASMIC PROTEIN-RELATED"/>
    <property type="match status" value="1"/>
</dbReference>
<accession>F0SQ63</accession>
<proteinExistence type="inferred from homology"/>
<dbReference type="PANTHER" id="PTHR46847">
    <property type="entry name" value="D-ALLOSE-BINDING PERIPLASMIC PROTEIN-RELATED"/>
    <property type="match status" value="1"/>
</dbReference>
<evidence type="ECO:0000259" key="5">
    <source>
        <dbReference type="Pfam" id="PF13407"/>
    </source>
</evidence>
<evidence type="ECO:0000256" key="2">
    <source>
        <dbReference type="ARBA" id="ARBA00007639"/>
    </source>
</evidence>
<dbReference type="InterPro" id="IPR028082">
    <property type="entry name" value="Peripla_BP_I"/>
</dbReference>
<dbReference type="eggNOG" id="COG1879">
    <property type="taxonomic scope" value="Bacteria"/>
</dbReference>
<dbReference type="RefSeq" id="WP_013629959.1">
    <property type="nucleotide sequence ID" value="NC_015174.1"/>
</dbReference>
<evidence type="ECO:0000256" key="3">
    <source>
        <dbReference type="ARBA" id="ARBA00022729"/>
    </source>
</evidence>
<organism evidence="6 7">
    <name type="scientific">Rubinisphaera brasiliensis (strain ATCC 49424 / DSM 5305 / JCM 21570 / IAM 15109 / NBRC 103401 / IFAM 1448)</name>
    <name type="common">Planctomyces brasiliensis</name>
    <dbReference type="NCBI Taxonomy" id="756272"/>
    <lineage>
        <taxon>Bacteria</taxon>
        <taxon>Pseudomonadati</taxon>
        <taxon>Planctomycetota</taxon>
        <taxon>Planctomycetia</taxon>
        <taxon>Planctomycetales</taxon>
        <taxon>Planctomycetaceae</taxon>
        <taxon>Rubinisphaera</taxon>
    </lineage>
</organism>
<dbReference type="PROSITE" id="PS51257">
    <property type="entry name" value="PROKAR_LIPOPROTEIN"/>
    <property type="match status" value="1"/>
</dbReference>
<dbReference type="HOGENOM" id="CLU_037628_3_3_0"/>
<comment type="subcellular location">
    <subcellularLocation>
        <location evidence="1">Cell envelope</location>
    </subcellularLocation>
</comment>
<dbReference type="InterPro" id="IPR025997">
    <property type="entry name" value="SBP_2_dom"/>
</dbReference>
<dbReference type="CDD" id="cd20004">
    <property type="entry name" value="PBP1_ABC_sugar_binding-like"/>
    <property type="match status" value="1"/>
</dbReference>
<dbReference type="SUPFAM" id="SSF53822">
    <property type="entry name" value="Periplasmic binding protein-like I"/>
    <property type="match status" value="1"/>
</dbReference>
<feature type="signal peptide" evidence="4">
    <location>
        <begin position="1"/>
        <end position="20"/>
    </location>
</feature>
<dbReference type="Gene3D" id="3.40.50.2300">
    <property type="match status" value="2"/>
</dbReference>
<feature type="chain" id="PRO_5003256579" evidence="4">
    <location>
        <begin position="21"/>
        <end position="328"/>
    </location>
</feature>
<protein>
    <submittedName>
        <fullName evidence="6">Periplasmic binding protein/LacI transcriptional regulator</fullName>
    </submittedName>
</protein>
<feature type="domain" description="Periplasmic binding protein" evidence="5">
    <location>
        <begin position="35"/>
        <end position="296"/>
    </location>
</feature>
<dbReference type="STRING" id="756272.Plabr_3643"/>
<dbReference type="GO" id="GO:0030246">
    <property type="term" value="F:carbohydrate binding"/>
    <property type="evidence" value="ECO:0007669"/>
    <property type="project" value="UniProtKB-ARBA"/>
</dbReference>
<comment type="similarity">
    <text evidence="2">Belongs to the bacterial solute-binding protein 2 family.</text>
</comment>
<dbReference type="Proteomes" id="UP000006860">
    <property type="component" value="Chromosome"/>
</dbReference>
<dbReference type="EMBL" id="CP002546">
    <property type="protein sequence ID" value="ADY61240.1"/>
    <property type="molecule type" value="Genomic_DNA"/>
</dbReference>
<sequence>MSRLLVALSLLFLCSCGQNSDAPQTGAGDSNQLRFAVIPKGTTHEFWKSVHAGAQKAADEAGNVTIIWKGPLLENDRDGQISVVEDFIISEVDGIVLAPLDSQALIDSVLHASEEEIPVVIFDSALGDEKPIVTYVATDNYQGGKLAAETLAESLGGKGDVILLRYNPGSESTEKREQGFLDKLKANYPDINVLSSDQYAGTTPESSLEKATEVLDKYRDQVDGVFAVCEPNATGTLGALRELNLAGKVKFVAFDPNGDLIDGLKKEHVHGIVLQDPVTMGYEAVKHLVAHLNGEEIESRVKTGEYVATPANMDEPRIKELLYPEQLD</sequence>
<dbReference type="KEGG" id="pbs:Plabr_3643"/>
<dbReference type="AlphaFoldDB" id="F0SQ63"/>
<evidence type="ECO:0000256" key="4">
    <source>
        <dbReference type="SAM" id="SignalP"/>
    </source>
</evidence>
<evidence type="ECO:0000313" key="6">
    <source>
        <dbReference type="EMBL" id="ADY61240.1"/>
    </source>
</evidence>
<keyword evidence="7" id="KW-1185">Reference proteome</keyword>
<name>F0SQ63_RUBBR</name>
<dbReference type="GO" id="GO:0030313">
    <property type="term" value="C:cell envelope"/>
    <property type="evidence" value="ECO:0007669"/>
    <property type="project" value="UniProtKB-SubCell"/>
</dbReference>
<evidence type="ECO:0000256" key="1">
    <source>
        <dbReference type="ARBA" id="ARBA00004196"/>
    </source>
</evidence>
<dbReference type="OrthoDB" id="250606at2"/>
<keyword evidence="3 4" id="KW-0732">Signal</keyword>
<dbReference type="Pfam" id="PF13407">
    <property type="entry name" value="Peripla_BP_4"/>
    <property type="match status" value="1"/>
</dbReference>
<reference evidence="7" key="1">
    <citation type="submission" date="2011-02" db="EMBL/GenBank/DDBJ databases">
        <title>The complete genome of Planctomyces brasiliensis DSM 5305.</title>
        <authorList>
            <person name="Lucas S."/>
            <person name="Copeland A."/>
            <person name="Lapidus A."/>
            <person name="Bruce D."/>
            <person name="Goodwin L."/>
            <person name="Pitluck S."/>
            <person name="Kyrpides N."/>
            <person name="Mavromatis K."/>
            <person name="Pagani I."/>
            <person name="Ivanova N."/>
            <person name="Ovchinnikova G."/>
            <person name="Lu M."/>
            <person name="Detter J.C."/>
            <person name="Han C."/>
            <person name="Land M."/>
            <person name="Hauser L."/>
            <person name="Markowitz V."/>
            <person name="Cheng J.-F."/>
            <person name="Hugenholtz P."/>
            <person name="Woyke T."/>
            <person name="Wu D."/>
            <person name="Tindall B."/>
            <person name="Pomrenke H.G."/>
            <person name="Brambilla E."/>
            <person name="Klenk H.-P."/>
            <person name="Eisen J.A."/>
        </authorList>
    </citation>
    <scope>NUCLEOTIDE SEQUENCE [LARGE SCALE GENOMIC DNA]</scope>
    <source>
        <strain evidence="7">ATCC 49424 / DSM 5305 / JCM 21570 / NBRC 103401 / IFAM 1448</strain>
    </source>
</reference>
<gene>
    <name evidence="6" type="ordered locus">Plabr_3643</name>
</gene>